<dbReference type="Proteomes" id="UP000018895">
    <property type="component" value="Unassembled WGS sequence"/>
</dbReference>
<evidence type="ECO:0000313" key="2">
    <source>
        <dbReference type="Proteomes" id="UP000018895"/>
    </source>
</evidence>
<keyword evidence="2" id="KW-1185">Reference proteome</keyword>
<dbReference type="InterPro" id="IPR025930">
    <property type="entry name" value="NETI"/>
</dbReference>
<accession>W4QBQ5</accession>
<name>W4QBQ5_9BACI</name>
<reference evidence="1" key="1">
    <citation type="journal article" date="2014" name="Genome Announc.">
        <title>Draft Genome Sequences of Three Alkaliphilic Bacillus Strains, Bacillus wakoensis JCM 9140T, Bacillus akibai JCM 9157T, and Bacillus hemicellulosilyticus JCM 9152T.</title>
        <authorList>
            <person name="Yuki M."/>
            <person name="Oshima K."/>
            <person name="Suda W."/>
            <person name="Oshida Y."/>
            <person name="Kitamura K."/>
            <person name="Iida T."/>
            <person name="Hattori M."/>
            <person name="Ohkuma M."/>
        </authorList>
    </citation>
    <scope>NUCLEOTIDE SEQUENCE [LARGE SCALE GENOMIC DNA]</scope>
    <source>
        <strain evidence="1">JCM 9152</strain>
    </source>
</reference>
<dbReference type="OrthoDB" id="2354098at2"/>
<proteinExistence type="predicted"/>
<organism evidence="1 2">
    <name type="scientific">Halalkalibacter hemicellulosilyticusJCM 9152</name>
    <dbReference type="NCBI Taxonomy" id="1236971"/>
    <lineage>
        <taxon>Bacteria</taxon>
        <taxon>Bacillati</taxon>
        <taxon>Bacillota</taxon>
        <taxon>Bacilli</taxon>
        <taxon>Bacillales</taxon>
        <taxon>Bacillaceae</taxon>
        <taxon>Halalkalibacter</taxon>
    </lineage>
</organism>
<evidence type="ECO:0000313" key="1">
    <source>
        <dbReference type="EMBL" id="GAE29476.1"/>
    </source>
</evidence>
<dbReference type="RefSeq" id="WP_035341156.1">
    <property type="nucleotide sequence ID" value="NZ_BAUU01000005.1"/>
</dbReference>
<dbReference type="STRING" id="1236971.JCM9152_836"/>
<dbReference type="AlphaFoldDB" id="W4QBQ5"/>
<dbReference type="Pfam" id="PF14044">
    <property type="entry name" value="NETI"/>
    <property type="match status" value="1"/>
</dbReference>
<comment type="caution">
    <text evidence="1">The sequence shown here is derived from an EMBL/GenBank/DDBJ whole genome shotgun (WGS) entry which is preliminary data.</text>
</comment>
<evidence type="ECO:0008006" key="3">
    <source>
        <dbReference type="Google" id="ProtNLM"/>
    </source>
</evidence>
<protein>
    <recommendedName>
        <fullName evidence="3">NETI motif-containing protein</fullName>
    </recommendedName>
</protein>
<gene>
    <name evidence="1" type="ORF">JCM9152_836</name>
</gene>
<sequence length="69" mass="8395">MTKQRKKKFEVESGETIEQCLDRMKKEGYQPMRRLEKPIFEERTERSTKEYVPVRQKIVFEGVLTENEQ</sequence>
<dbReference type="EMBL" id="BAUU01000005">
    <property type="protein sequence ID" value="GAE29476.1"/>
    <property type="molecule type" value="Genomic_DNA"/>
</dbReference>